<dbReference type="AlphaFoldDB" id="A0A1G6WHD3"/>
<proteinExistence type="predicted"/>
<sequence length="69" mass="7640">MTDHAKADRFGTLVRSGKIQTLDQSVRKAAAALAKNPASSREDRLRFADTLRETGHATARLYTRPKARS</sequence>
<name>A0A1G6WHD3_9PROT</name>
<protein>
    <submittedName>
        <fullName evidence="1">Uncharacterized protein</fullName>
    </submittedName>
</protein>
<dbReference type="Proteomes" id="UP000199412">
    <property type="component" value="Unassembled WGS sequence"/>
</dbReference>
<dbReference type="RefSeq" id="WP_143027039.1">
    <property type="nucleotide sequence ID" value="NZ_FNAP01000001.1"/>
</dbReference>
<accession>A0A1G6WHD3</accession>
<organism evidence="1 2">
    <name type="scientific">Rhodospira trueperi</name>
    <dbReference type="NCBI Taxonomy" id="69960"/>
    <lineage>
        <taxon>Bacteria</taxon>
        <taxon>Pseudomonadati</taxon>
        <taxon>Pseudomonadota</taxon>
        <taxon>Alphaproteobacteria</taxon>
        <taxon>Rhodospirillales</taxon>
        <taxon>Rhodospirillaceae</taxon>
        <taxon>Rhodospira</taxon>
    </lineage>
</organism>
<evidence type="ECO:0000313" key="1">
    <source>
        <dbReference type="EMBL" id="SDD65221.1"/>
    </source>
</evidence>
<evidence type="ECO:0000313" key="2">
    <source>
        <dbReference type="Proteomes" id="UP000199412"/>
    </source>
</evidence>
<gene>
    <name evidence="1" type="ORF">SAMN05421720_101155</name>
</gene>
<dbReference type="EMBL" id="FNAP01000001">
    <property type="protein sequence ID" value="SDD65221.1"/>
    <property type="molecule type" value="Genomic_DNA"/>
</dbReference>
<dbReference type="STRING" id="69960.SAMN05421720_101155"/>
<keyword evidence="2" id="KW-1185">Reference proteome</keyword>
<reference evidence="1 2" key="1">
    <citation type="submission" date="2016-10" db="EMBL/GenBank/DDBJ databases">
        <authorList>
            <person name="de Groot N.N."/>
        </authorList>
    </citation>
    <scope>NUCLEOTIDE SEQUENCE [LARGE SCALE GENOMIC DNA]</scope>
    <source>
        <strain evidence="1 2">ATCC 700224</strain>
    </source>
</reference>